<keyword evidence="6" id="KW-0443">Lipid metabolism</keyword>
<dbReference type="OrthoDB" id="10020554at2759"/>
<dbReference type="InterPro" id="IPR043130">
    <property type="entry name" value="CDP-OH_PTrfase_TM_dom"/>
</dbReference>
<keyword evidence="3" id="KW-0808">Transferase</keyword>
<dbReference type="Gene3D" id="1.20.120.1760">
    <property type="match status" value="1"/>
</dbReference>
<feature type="transmembrane region" description="Helical" evidence="12">
    <location>
        <begin position="12"/>
        <end position="30"/>
    </location>
</feature>
<feature type="transmembrane region" description="Helical" evidence="12">
    <location>
        <begin position="154"/>
        <end position="175"/>
    </location>
</feature>
<comment type="subcellular location">
    <subcellularLocation>
        <location evidence="1">Membrane</location>
        <topology evidence="1">Multi-pass membrane protein</topology>
    </subcellularLocation>
</comment>
<dbReference type="GO" id="GO:0016020">
    <property type="term" value="C:membrane"/>
    <property type="evidence" value="ECO:0007669"/>
    <property type="project" value="UniProtKB-SubCell"/>
</dbReference>
<organism evidence="13 14">
    <name type="scientific">Ladona fulva</name>
    <name type="common">Scarce chaser dragonfly</name>
    <name type="synonym">Libellula fulva</name>
    <dbReference type="NCBI Taxonomy" id="123851"/>
    <lineage>
        <taxon>Eukaryota</taxon>
        <taxon>Metazoa</taxon>
        <taxon>Ecdysozoa</taxon>
        <taxon>Arthropoda</taxon>
        <taxon>Hexapoda</taxon>
        <taxon>Insecta</taxon>
        <taxon>Pterygota</taxon>
        <taxon>Palaeoptera</taxon>
        <taxon>Odonata</taxon>
        <taxon>Epiprocta</taxon>
        <taxon>Anisoptera</taxon>
        <taxon>Libelluloidea</taxon>
        <taxon>Libellulidae</taxon>
        <taxon>Ladona</taxon>
    </lineage>
</organism>
<evidence type="ECO:0000313" key="14">
    <source>
        <dbReference type="Proteomes" id="UP000792457"/>
    </source>
</evidence>
<keyword evidence="9" id="KW-1208">Phospholipid metabolism</keyword>
<evidence type="ECO:0000256" key="8">
    <source>
        <dbReference type="ARBA" id="ARBA00023209"/>
    </source>
</evidence>
<dbReference type="EMBL" id="KZ308378">
    <property type="protein sequence ID" value="KAG8228614.1"/>
    <property type="molecule type" value="Genomic_DNA"/>
</dbReference>
<keyword evidence="5 12" id="KW-1133">Transmembrane helix</keyword>
<accession>A0A8K0K6V3</accession>
<evidence type="ECO:0000256" key="9">
    <source>
        <dbReference type="ARBA" id="ARBA00023264"/>
    </source>
</evidence>
<dbReference type="GO" id="GO:0005739">
    <property type="term" value="C:mitochondrion"/>
    <property type="evidence" value="ECO:0007669"/>
    <property type="project" value="TreeGrafter"/>
</dbReference>
<reference evidence="13" key="1">
    <citation type="submission" date="2013-04" db="EMBL/GenBank/DDBJ databases">
        <authorList>
            <person name="Qu J."/>
            <person name="Murali S.C."/>
            <person name="Bandaranaike D."/>
            <person name="Bellair M."/>
            <person name="Blankenburg K."/>
            <person name="Chao H."/>
            <person name="Dinh H."/>
            <person name="Doddapaneni H."/>
            <person name="Downs B."/>
            <person name="Dugan-Rocha S."/>
            <person name="Elkadiri S."/>
            <person name="Gnanaolivu R.D."/>
            <person name="Hernandez B."/>
            <person name="Javaid M."/>
            <person name="Jayaseelan J.C."/>
            <person name="Lee S."/>
            <person name="Li M."/>
            <person name="Ming W."/>
            <person name="Munidasa M."/>
            <person name="Muniz J."/>
            <person name="Nguyen L."/>
            <person name="Ongeri F."/>
            <person name="Osuji N."/>
            <person name="Pu L.-L."/>
            <person name="Puazo M."/>
            <person name="Qu C."/>
            <person name="Quiroz J."/>
            <person name="Raj R."/>
            <person name="Weissenberger G."/>
            <person name="Xin Y."/>
            <person name="Zou X."/>
            <person name="Han Y."/>
            <person name="Richards S."/>
            <person name="Worley K."/>
            <person name="Muzny D."/>
            <person name="Gibbs R."/>
        </authorList>
    </citation>
    <scope>NUCLEOTIDE SEQUENCE</scope>
    <source>
        <strain evidence="13">Sampled in the wild</strain>
    </source>
</reference>
<dbReference type="GO" id="GO:0043337">
    <property type="term" value="F:cardiolipin synthase (CMP-forming)"/>
    <property type="evidence" value="ECO:0007669"/>
    <property type="project" value="UniProtKB-EC"/>
</dbReference>
<evidence type="ECO:0000256" key="2">
    <source>
        <dbReference type="ARBA" id="ARBA00022516"/>
    </source>
</evidence>
<comment type="caution">
    <text evidence="13">The sequence shown here is derived from an EMBL/GenBank/DDBJ whole genome shotgun (WGS) entry which is preliminary data.</text>
</comment>
<dbReference type="GO" id="GO:0032049">
    <property type="term" value="P:cardiolipin biosynthetic process"/>
    <property type="evidence" value="ECO:0007669"/>
    <property type="project" value="TreeGrafter"/>
</dbReference>
<name>A0A8K0K6V3_LADFU</name>
<dbReference type="PANTHER" id="PTHR14269">
    <property type="entry name" value="CDP-DIACYLGLYCEROL--GLYCEROL-3-PHOSPHATE 3-PHOSPHATIDYLTRANSFERASE-RELATED"/>
    <property type="match status" value="1"/>
</dbReference>
<proteinExistence type="predicted"/>
<evidence type="ECO:0000256" key="10">
    <source>
        <dbReference type="ARBA" id="ARBA00039001"/>
    </source>
</evidence>
<dbReference type="PANTHER" id="PTHR14269:SF60">
    <property type="entry name" value="CARDIOLIPIN SYNTHASE (CMP-FORMING)"/>
    <property type="match status" value="1"/>
</dbReference>
<feature type="transmembrane region" description="Helical" evidence="12">
    <location>
        <begin position="37"/>
        <end position="57"/>
    </location>
</feature>
<evidence type="ECO:0000256" key="1">
    <source>
        <dbReference type="ARBA" id="ARBA00004141"/>
    </source>
</evidence>
<keyword evidence="14" id="KW-1185">Reference proteome</keyword>
<dbReference type="Proteomes" id="UP000792457">
    <property type="component" value="Unassembled WGS sequence"/>
</dbReference>
<evidence type="ECO:0000256" key="3">
    <source>
        <dbReference type="ARBA" id="ARBA00022679"/>
    </source>
</evidence>
<protein>
    <recommendedName>
        <fullName evidence="10">cardiolipin synthase (CMP-forming)</fullName>
        <ecNumber evidence="10">2.7.8.41</ecNumber>
    </recommendedName>
</protein>
<evidence type="ECO:0000256" key="6">
    <source>
        <dbReference type="ARBA" id="ARBA00023098"/>
    </source>
</evidence>
<comment type="catalytic activity">
    <reaction evidence="11">
        <text>a CDP-1,2-diacyl-sn-glycerol + a 1,2-diacyl-sn-glycero-3-phospho-(1'-sn-glycerol) = a cardiolipin + CMP + H(+)</text>
        <dbReference type="Rhea" id="RHEA:32931"/>
        <dbReference type="ChEBI" id="CHEBI:15378"/>
        <dbReference type="ChEBI" id="CHEBI:58332"/>
        <dbReference type="ChEBI" id="CHEBI:60377"/>
        <dbReference type="ChEBI" id="CHEBI:62237"/>
        <dbReference type="ChEBI" id="CHEBI:64716"/>
        <dbReference type="EC" id="2.7.8.41"/>
    </reaction>
</comment>
<evidence type="ECO:0000256" key="5">
    <source>
        <dbReference type="ARBA" id="ARBA00022989"/>
    </source>
</evidence>
<evidence type="ECO:0000256" key="12">
    <source>
        <dbReference type="SAM" id="Phobius"/>
    </source>
</evidence>
<evidence type="ECO:0000313" key="13">
    <source>
        <dbReference type="EMBL" id="KAG8228614.1"/>
    </source>
</evidence>
<dbReference type="EC" id="2.7.8.41" evidence="10"/>
<keyword evidence="8" id="KW-0594">Phospholipid biosynthesis</keyword>
<gene>
    <name evidence="13" type="ORF">J437_LFUL009319</name>
</gene>
<evidence type="ECO:0000256" key="7">
    <source>
        <dbReference type="ARBA" id="ARBA00023136"/>
    </source>
</evidence>
<dbReference type="InterPro" id="IPR050324">
    <property type="entry name" value="CDP-alcohol_PTase-I"/>
</dbReference>
<keyword evidence="4 12" id="KW-0812">Transmembrane</keyword>
<reference evidence="13" key="2">
    <citation type="submission" date="2017-10" db="EMBL/GenBank/DDBJ databases">
        <title>Ladona fulva Genome sequencing and assembly.</title>
        <authorList>
            <person name="Murali S."/>
            <person name="Richards S."/>
            <person name="Bandaranaike D."/>
            <person name="Bellair M."/>
            <person name="Blankenburg K."/>
            <person name="Chao H."/>
            <person name="Dinh H."/>
            <person name="Doddapaneni H."/>
            <person name="Dugan-Rocha S."/>
            <person name="Elkadiri S."/>
            <person name="Gnanaolivu R."/>
            <person name="Hernandez B."/>
            <person name="Skinner E."/>
            <person name="Javaid M."/>
            <person name="Lee S."/>
            <person name="Li M."/>
            <person name="Ming W."/>
            <person name="Munidasa M."/>
            <person name="Muniz J."/>
            <person name="Nguyen L."/>
            <person name="Hughes D."/>
            <person name="Osuji N."/>
            <person name="Pu L.-L."/>
            <person name="Puazo M."/>
            <person name="Qu C."/>
            <person name="Quiroz J."/>
            <person name="Raj R."/>
            <person name="Weissenberger G."/>
            <person name="Xin Y."/>
            <person name="Zou X."/>
            <person name="Han Y."/>
            <person name="Worley K."/>
            <person name="Muzny D."/>
            <person name="Gibbs R."/>
        </authorList>
    </citation>
    <scope>NUCLEOTIDE SEQUENCE</scope>
    <source>
        <strain evidence="13">Sampled in the wild</strain>
    </source>
</reference>
<dbReference type="InterPro" id="IPR000462">
    <property type="entry name" value="CDP-OH_P_trans"/>
</dbReference>
<sequence>MALGVPQFNNYFLIFFILYTLELESLSKILGSFLDQCLIQSICFIFVTAGCFLDPMADKVLVGTLFVTLTYSSLIPVSLTGLIIARDLLLMAAGFYIRYLSLPPPRTVNRYFNVTLPTAQLAPTFISKVNTAVQLTLVGTTLAAPVFSYVDHPLLLGLCYLTAATTVVSGLSYVFSKNTYRIIKKAPKK</sequence>
<dbReference type="AlphaFoldDB" id="A0A8K0K6V3"/>
<dbReference type="Pfam" id="PF01066">
    <property type="entry name" value="CDP-OH_P_transf"/>
    <property type="match status" value="1"/>
</dbReference>
<evidence type="ECO:0000256" key="11">
    <source>
        <dbReference type="ARBA" id="ARBA00047433"/>
    </source>
</evidence>
<evidence type="ECO:0000256" key="4">
    <source>
        <dbReference type="ARBA" id="ARBA00022692"/>
    </source>
</evidence>
<keyword evidence="7 12" id="KW-0472">Membrane</keyword>
<keyword evidence="2" id="KW-0444">Lipid biosynthesis</keyword>